<dbReference type="STRING" id="1715693.PH7735_03585"/>
<dbReference type="AlphaFoldDB" id="A0A0P1IPQ2"/>
<reference evidence="2" key="1">
    <citation type="submission" date="2015-09" db="EMBL/GenBank/DDBJ databases">
        <authorList>
            <person name="Rodrigo-Torres Lidia"/>
            <person name="Arahal R.David."/>
        </authorList>
    </citation>
    <scope>NUCLEOTIDE SEQUENCE [LARGE SCALE GENOMIC DNA]</scope>
    <source>
        <strain evidence="2">CECT 7735</strain>
    </source>
</reference>
<gene>
    <name evidence="1" type="ORF">PH7735_03585</name>
</gene>
<organism evidence="1 2">
    <name type="scientific">Shimia thalassica</name>
    <dbReference type="NCBI Taxonomy" id="1715693"/>
    <lineage>
        <taxon>Bacteria</taxon>
        <taxon>Pseudomonadati</taxon>
        <taxon>Pseudomonadota</taxon>
        <taxon>Alphaproteobacteria</taxon>
        <taxon>Rhodobacterales</taxon>
        <taxon>Roseobacteraceae</taxon>
    </lineage>
</organism>
<proteinExistence type="predicted"/>
<dbReference type="Proteomes" id="UP000051870">
    <property type="component" value="Unassembled WGS sequence"/>
</dbReference>
<keyword evidence="2" id="KW-1185">Reference proteome</keyword>
<sequence length="225" mass="24680">MTKQGIVSHGVDELIDKLRNDGIAAGRQEAERLQAEAEAEAARIVAEAKKEATGYLRKAHTDADNYVKAGEEALNTAMRDAVLSMKSELTRRFAADVQRLVTQEMADPELMRQLILEVVGTTARQADLEGKIDVILPEKAATQEDIKKNADDIQHGKLTKYVLGLTAEMLREDVTLHVADDLKEGIRMRSDGEGVVLDLSDAAVGSVLLEHLQPRFQAVLDGVIR</sequence>
<dbReference type="RefSeq" id="WP_058312750.1">
    <property type="nucleotide sequence ID" value="NZ_CYTW01000005.1"/>
</dbReference>
<name>A0A0P1IPQ2_9RHOB</name>
<dbReference type="EMBL" id="CYTW01000005">
    <property type="protein sequence ID" value="CUK11564.1"/>
    <property type="molecule type" value="Genomic_DNA"/>
</dbReference>
<evidence type="ECO:0000313" key="1">
    <source>
        <dbReference type="EMBL" id="CUK11564.1"/>
    </source>
</evidence>
<evidence type="ECO:0000313" key="2">
    <source>
        <dbReference type="Proteomes" id="UP000051870"/>
    </source>
</evidence>
<accession>A0A0P1IPQ2</accession>
<dbReference type="GeneID" id="83882562"/>
<protein>
    <submittedName>
        <fullName evidence="1">V-type ATP synthase subunit E</fullName>
    </submittedName>
</protein>